<feature type="compositionally biased region" description="Basic residues" evidence="1">
    <location>
        <begin position="195"/>
        <end position="208"/>
    </location>
</feature>
<evidence type="ECO:0008006" key="4">
    <source>
        <dbReference type="Google" id="ProtNLM"/>
    </source>
</evidence>
<dbReference type="AlphaFoldDB" id="A0A7S0N8F7"/>
<evidence type="ECO:0000256" key="2">
    <source>
        <dbReference type="SAM" id="Phobius"/>
    </source>
</evidence>
<feature type="transmembrane region" description="Helical" evidence="2">
    <location>
        <begin position="12"/>
        <end position="30"/>
    </location>
</feature>
<accession>A0A7S0N8F7</accession>
<proteinExistence type="predicted"/>
<evidence type="ECO:0000313" key="3">
    <source>
        <dbReference type="EMBL" id="CAD8663037.1"/>
    </source>
</evidence>
<dbReference type="EMBL" id="HBFA01014216">
    <property type="protein sequence ID" value="CAD8663037.1"/>
    <property type="molecule type" value="Transcribed_RNA"/>
</dbReference>
<evidence type="ECO:0000256" key="1">
    <source>
        <dbReference type="SAM" id="MobiDB-lite"/>
    </source>
</evidence>
<dbReference type="PANTHER" id="PTHR36357">
    <property type="entry name" value="OS03G0148300 PROTEIN"/>
    <property type="match status" value="1"/>
</dbReference>
<gene>
    <name evidence="3" type="ORF">POBO1169_LOCUS7382</name>
</gene>
<feature type="compositionally biased region" description="Acidic residues" evidence="1">
    <location>
        <begin position="49"/>
        <end position="59"/>
    </location>
</feature>
<protein>
    <recommendedName>
        <fullName evidence="4">Mesoderm development candidate 2</fullName>
    </recommendedName>
</protein>
<keyword evidence="2" id="KW-1133">Transmembrane helix</keyword>
<dbReference type="PANTHER" id="PTHR36357:SF1">
    <property type="entry name" value="OS03G0148300 PROTEIN"/>
    <property type="match status" value="1"/>
</dbReference>
<reference evidence="3" key="1">
    <citation type="submission" date="2021-01" db="EMBL/GenBank/DDBJ databases">
        <authorList>
            <person name="Corre E."/>
            <person name="Pelletier E."/>
            <person name="Niang G."/>
            <person name="Scheremetjew M."/>
            <person name="Finn R."/>
            <person name="Kale V."/>
            <person name="Holt S."/>
            <person name="Cochrane G."/>
            <person name="Meng A."/>
            <person name="Brown T."/>
            <person name="Cohen L."/>
        </authorList>
    </citation>
    <scope>NUCLEOTIDE SEQUENCE</scope>
    <source>
        <strain evidence="3">CCMP722</strain>
    </source>
</reference>
<feature type="region of interest" description="Disordered" evidence="1">
    <location>
        <begin position="173"/>
        <end position="216"/>
    </location>
</feature>
<organism evidence="3">
    <name type="scientific">Pyramimonas obovata</name>
    <dbReference type="NCBI Taxonomy" id="1411642"/>
    <lineage>
        <taxon>Eukaryota</taxon>
        <taxon>Viridiplantae</taxon>
        <taxon>Chlorophyta</taxon>
        <taxon>Pyramimonadophyceae</taxon>
        <taxon>Pyramimonadales</taxon>
        <taxon>Pyramimonadaceae</taxon>
        <taxon>Pyramimonas</taxon>
        <taxon>Pyramimonas incertae sedis</taxon>
    </lineage>
</organism>
<dbReference type="Gene3D" id="3.30.70.260">
    <property type="match status" value="1"/>
</dbReference>
<keyword evidence="2" id="KW-0472">Membrane</keyword>
<feature type="region of interest" description="Disordered" evidence="1">
    <location>
        <begin position="49"/>
        <end position="70"/>
    </location>
</feature>
<keyword evidence="2" id="KW-0812">Transmembrane</keyword>
<name>A0A7S0N8F7_9CHLO</name>
<sequence>MRSLVGWGGLRATAGVGAMLALVLLISLTAEPVSGLKKRISIPDDLSDVVDDEEDEEWQDWGRRKKKEPEVEQEAPFEIGNGPIDVKKLMNQQAKGPQLTFARLRPDPTRTKEEVDEIGAKWSALLRTGGMSDQVYAIDEGTILISIVDGIYMDEIKEFVLSMDEAYEFEWKNQKFRRPGDPPLEVPKSPEKSKPSKKKAKKSKKNKASKSDEKEL</sequence>